<name>A0A2C9JYE6_BIOGL</name>
<evidence type="ECO:0000256" key="8">
    <source>
        <dbReference type="ARBA" id="ARBA00022842"/>
    </source>
</evidence>
<dbReference type="GO" id="GO:0008568">
    <property type="term" value="F:microtubule severing ATPase activity"/>
    <property type="evidence" value="ECO:0007669"/>
    <property type="project" value="TreeGrafter"/>
</dbReference>
<reference evidence="15" key="1">
    <citation type="submission" date="2020-05" db="UniProtKB">
        <authorList>
            <consortium name="EnsemblMetazoa"/>
        </authorList>
    </citation>
    <scope>IDENTIFICATION</scope>
    <source>
        <strain evidence="15">BB02</strain>
    </source>
</reference>
<keyword evidence="8" id="KW-0460">Magnesium</keyword>
<dbReference type="AlphaFoldDB" id="A0A2C9JYE6"/>
<dbReference type="InterPro" id="IPR047858">
    <property type="entry name" value="FIGNL1_ATPase"/>
</dbReference>
<feature type="region of interest" description="Disordered" evidence="13">
    <location>
        <begin position="276"/>
        <end position="296"/>
    </location>
</feature>
<evidence type="ECO:0000256" key="10">
    <source>
        <dbReference type="ARBA" id="ARBA00035694"/>
    </source>
</evidence>
<dbReference type="VEuPathDB" id="VectorBase:BGLB010010"/>
<keyword evidence="9" id="KW-0539">Nucleus</keyword>
<dbReference type="InterPro" id="IPR041569">
    <property type="entry name" value="AAA_lid_3"/>
</dbReference>
<dbReference type="Gene3D" id="3.40.50.300">
    <property type="entry name" value="P-loop containing nucleotide triphosphate hydrolases"/>
    <property type="match status" value="1"/>
</dbReference>
<evidence type="ECO:0000256" key="11">
    <source>
        <dbReference type="ARBA" id="ARBA00049360"/>
    </source>
</evidence>
<dbReference type="RefSeq" id="XP_013088816.2">
    <property type="nucleotide sequence ID" value="XM_013233362.2"/>
</dbReference>
<dbReference type="KEGG" id="bgt:106072909"/>
<dbReference type="FunFam" id="1.10.8.60:FF:000022">
    <property type="entry name" value="Fidgetin like 1"/>
    <property type="match status" value="1"/>
</dbReference>
<dbReference type="Gene3D" id="1.10.8.60">
    <property type="match status" value="1"/>
</dbReference>
<evidence type="ECO:0000256" key="3">
    <source>
        <dbReference type="ARBA" id="ARBA00006914"/>
    </source>
</evidence>
<dbReference type="InterPro" id="IPR003960">
    <property type="entry name" value="ATPase_AAA_CS"/>
</dbReference>
<evidence type="ECO:0000256" key="6">
    <source>
        <dbReference type="ARBA" id="ARBA00022801"/>
    </source>
</evidence>
<dbReference type="InterPro" id="IPR015415">
    <property type="entry name" value="Spast_Vps4_C"/>
</dbReference>
<dbReference type="Pfam" id="PF17862">
    <property type="entry name" value="AAA_lid_3"/>
    <property type="match status" value="1"/>
</dbReference>
<feature type="domain" description="AAA+ ATPase" evidence="14">
    <location>
        <begin position="357"/>
        <end position="493"/>
    </location>
</feature>
<evidence type="ECO:0000313" key="16">
    <source>
        <dbReference type="Proteomes" id="UP000076420"/>
    </source>
</evidence>
<keyword evidence="5 12" id="KW-0547">Nucleotide-binding</keyword>
<dbReference type="PANTHER" id="PTHR23074:SF17">
    <property type="entry name" value="FIDGETIN-LIKE PROTEIN 1"/>
    <property type="match status" value="1"/>
</dbReference>
<comment type="subcellular location">
    <subcellularLocation>
        <location evidence="2">Nucleus</location>
    </subcellularLocation>
</comment>
<dbReference type="PROSITE" id="PS00674">
    <property type="entry name" value="AAA"/>
    <property type="match status" value="1"/>
</dbReference>
<evidence type="ECO:0000313" key="15">
    <source>
        <dbReference type="EnsemblMetazoa" id="BGLB010010-PB"/>
    </source>
</evidence>
<evidence type="ECO:0000256" key="4">
    <source>
        <dbReference type="ARBA" id="ARBA00022723"/>
    </source>
</evidence>
<accession>A0A2C9JYE6</accession>
<dbReference type="STRING" id="6526.A0A2C9JYE6"/>
<dbReference type="InterPro" id="IPR003593">
    <property type="entry name" value="AAA+_ATPase"/>
</dbReference>
<keyword evidence="6" id="KW-0378">Hydrolase</keyword>
<comment type="cofactor">
    <cofactor evidence="1">
        <name>Mg(2+)</name>
        <dbReference type="ChEBI" id="CHEBI:18420"/>
    </cofactor>
</comment>
<dbReference type="GO" id="GO:0046872">
    <property type="term" value="F:metal ion binding"/>
    <property type="evidence" value="ECO:0007669"/>
    <property type="project" value="UniProtKB-KW"/>
</dbReference>
<dbReference type="FunFam" id="3.40.50.300:FF:000093">
    <property type="entry name" value="Fidgetin-like 1"/>
    <property type="match status" value="1"/>
</dbReference>
<keyword evidence="4" id="KW-0479">Metal-binding</keyword>
<dbReference type="Pfam" id="PF09336">
    <property type="entry name" value="Vps4_C"/>
    <property type="match status" value="1"/>
</dbReference>
<sequence>MNLPEKEEQFLSVLQHLEFSQKSDPSQLADKYRNFYLHLSDKQEELFLCPETRQRLSQYCHIVDTIDSRGVNNYAEGAMSLCSYYKNESKSWKSSLSEIDTSWISNLKMYKPTEVQSEEFISLPVLTPTRKEQKMDVTDSMSKQNIIKQNIIMGGQESAVKTMVSMVGQESRFTMMPSVSERKDIFKESPTNSYAMNKCIDWNERKEDQNVDENKANKFGPFKTAKQQMIINQQKYGNDKSQVSEASYGALKKSLGTRRGPAAKFIPPVLVQDSDEQKATPKLPYGASSKAETECQDERLKGIDPKMVELINNEIMDHGPQVTWSDIAGLTFAKKTIKEIVVWPMLRPDLFVGLRGPPRGLLLFGPPGTGKTLIGKCVASQSKSTFFSISASSLTSKWVGEGEKMVRALFAVARCYQPAVIFIDEIDSLLAQRSDTEHESSRRIKTEFLVQLDGATTQSDDRLLVIGATNRPQEIDEAARRRFVKRLLIPLPEPVARQEIVHNLMAQQNNNLTEAEIQIIVNQTDGYSGADMTNLCREAALGPIRSLTFEEMETITAEQVRPIMFKDFEDAFSQVRASVSSKDLELYTEWNRLYGSFSHCC</sequence>
<dbReference type="EnsemblMetazoa" id="BGLB010010-RB">
    <property type="protein sequence ID" value="BGLB010010-PB"/>
    <property type="gene ID" value="BGLB010010"/>
</dbReference>
<protein>
    <recommendedName>
        <fullName evidence="10">Fidgetin-like protein 1</fullName>
    </recommendedName>
</protein>
<dbReference type="Proteomes" id="UP000076420">
    <property type="component" value="Unassembled WGS sequence"/>
</dbReference>
<dbReference type="CDD" id="cd19525">
    <property type="entry name" value="RecA-like_Figl-1"/>
    <property type="match status" value="1"/>
</dbReference>
<evidence type="ECO:0000256" key="2">
    <source>
        <dbReference type="ARBA" id="ARBA00004123"/>
    </source>
</evidence>
<comment type="similarity">
    <text evidence="3 12">Belongs to the AAA ATPase family.</text>
</comment>
<dbReference type="InterPro" id="IPR027417">
    <property type="entry name" value="P-loop_NTPase"/>
</dbReference>
<dbReference type="SMART" id="SM00382">
    <property type="entry name" value="AAA"/>
    <property type="match status" value="1"/>
</dbReference>
<dbReference type="GO" id="GO:0005524">
    <property type="term" value="F:ATP binding"/>
    <property type="evidence" value="ECO:0007669"/>
    <property type="project" value="UniProtKB-KW"/>
</dbReference>
<comment type="catalytic activity">
    <reaction evidence="11">
        <text>ATP + H2O = ADP + phosphate + H(+)</text>
        <dbReference type="Rhea" id="RHEA:13065"/>
        <dbReference type="ChEBI" id="CHEBI:15377"/>
        <dbReference type="ChEBI" id="CHEBI:15378"/>
        <dbReference type="ChEBI" id="CHEBI:30616"/>
        <dbReference type="ChEBI" id="CHEBI:43474"/>
        <dbReference type="ChEBI" id="CHEBI:456216"/>
    </reaction>
</comment>
<evidence type="ECO:0000256" key="1">
    <source>
        <dbReference type="ARBA" id="ARBA00001946"/>
    </source>
</evidence>
<dbReference type="GO" id="GO:0016887">
    <property type="term" value="F:ATP hydrolysis activity"/>
    <property type="evidence" value="ECO:0007669"/>
    <property type="project" value="InterPro"/>
</dbReference>
<evidence type="ECO:0000256" key="7">
    <source>
        <dbReference type="ARBA" id="ARBA00022840"/>
    </source>
</evidence>
<evidence type="ECO:0000259" key="14">
    <source>
        <dbReference type="SMART" id="SM00382"/>
    </source>
</evidence>
<evidence type="ECO:0000256" key="5">
    <source>
        <dbReference type="ARBA" id="ARBA00022741"/>
    </source>
</evidence>
<dbReference type="VEuPathDB" id="VectorBase:BGLAX_052776"/>
<dbReference type="SUPFAM" id="SSF52540">
    <property type="entry name" value="P-loop containing nucleoside triphosphate hydrolases"/>
    <property type="match status" value="1"/>
</dbReference>
<dbReference type="InterPro" id="IPR050304">
    <property type="entry name" value="MT-severing_AAA_ATPase"/>
</dbReference>
<dbReference type="Pfam" id="PF00004">
    <property type="entry name" value="AAA"/>
    <property type="match status" value="1"/>
</dbReference>
<dbReference type="OrthoDB" id="10251136at2759"/>
<dbReference type="GO" id="GO:0005634">
    <property type="term" value="C:nucleus"/>
    <property type="evidence" value="ECO:0007669"/>
    <property type="project" value="UniProtKB-SubCell"/>
</dbReference>
<dbReference type="PANTHER" id="PTHR23074">
    <property type="entry name" value="AAA DOMAIN-CONTAINING"/>
    <property type="match status" value="1"/>
</dbReference>
<gene>
    <name evidence="15" type="primary">106072909</name>
</gene>
<organism evidence="15 16">
    <name type="scientific">Biomphalaria glabrata</name>
    <name type="common">Bloodfluke planorb</name>
    <name type="synonym">Freshwater snail</name>
    <dbReference type="NCBI Taxonomy" id="6526"/>
    <lineage>
        <taxon>Eukaryota</taxon>
        <taxon>Metazoa</taxon>
        <taxon>Spiralia</taxon>
        <taxon>Lophotrochozoa</taxon>
        <taxon>Mollusca</taxon>
        <taxon>Gastropoda</taxon>
        <taxon>Heterobranchia</taxon>
        <taxon>Euthyneura</taxon>
        <taxon>Panpulmonata</taxon>
        <taxon>Hygrophila</taxon>
        <taxon>Lymnaeoidea</taxon>
        <taxon>Planorbidae</taxon>
        <taxon>Biomphalaria</taxon>
    </lineage>
</organism>
<keyword evidence="7 12" id="KW-0067">ATP-binding</keyword>
<proteinExistence type="inferred from homology"/>
<evidence type="ECO:0000256" key="9">
    <source>
        <dbReference type="ARBA" id="ARBA00023242"/>
    </source>
</evidence>
<dbReference type="EnsemblMetazoa" id="BGLB010010-RC">
    <property type="protein sequence ID" value="BGLB010010-PC"/>
    <property type="gene ID" value="BGLB010010"/>
</dbReference>
<evidence type="ECO:0000256" key="12">
    <source>
        <dbReference type="RuleBase" id="RU003651"/>
    </source>
</evidence>
<evidence type="ECO:0000256" key="13">
    <source>
        <dbReference type="SAM" id="MobiDB-lite"/>
    </source>
</evidence>
<dbReference type="InterPro" id="IPR003959">
    <property type="entry name" value="ATPase_AAA_core"/>
</dbReference>